<sequence>MSLQSCNMIARSLGDPAALRRLRLGAPPQPHHLRRHRPFGLVQFLSAVAGLARGLPTPTVSPAWSRELLVVRSPPLPRPEPDAVPPPPPPPPGIMVLRTFTFGPADVGAIRSGLPPGLRDTATTFEVLAAALFWGVPGVGLPAGYYGNACVPVPVPVRTTVEGLTAGSLGDTVELVREAKATVTAEYLRSVAVDLGVLRRRPYKAMANVFLVSDCRRAGFHCLDFGWGVPVYGGPSAAVFGISFLIAVRNGDGENAAAMPIMLPRPAMDRFAVEVERFLKD</sequence>
<gene>
    <name evidence="3" type="ORF">PAHAL_3G113000</name>
</gene>
<organism evidence="3">
    <name type="scientific">Panicum hallii</name>
    <dbReference type="NCBI Taxonomy" id="206008"/>
    <lineage>
        <taxon>Eukaryota</taxon>
        <taxon>Viridiplantae</taxon>
        <taxon>Streptophyta</taxon>
        <taxon>Embryophyta</taxon>
        <taxon>Tracheophyta</taxon>
        <taxon>Spermatophyta</taxon>
        <taxon>Magnoliopsida</taxon>
        <taxon>Liliopsida</taxon>
        <taxon>Poales</taxon>
        <taxon>Poaceae</taxon>
        <taxon>PACMAD clade</taxon>
        <taxon>Panicoideae</taxon>
        <taxon>Panicodae</taxon>
        <taxon>Paniceae</taxon>
        <taxon>Panicinae</taxon>
        <taxon>Panicum</taxon>
        <taxon>Panicum sect. Panicum</taxon>
    </lineage>
</organism>
<dbReference type="Gramene" id="PVH61748">
    <property type="protein sequence ID" value="PVH61748"/>
    <property type="gene ID" value="PAHAL_3G113000"/>
</dbReference>
<accession>A0A2T8KHU2</accession>
<dbReference type="EMBL" id="CM008048">
    <property type="protein sequence ID" value="PVH61748.1"/>
    <property type="molecule type" value="Genomic_DNA"/>
</dbReference>
<evidence type="ECO:0000256" key="2">
    <source>
        <dbReference type="ARBA" id="ARBA00022679"/>
    </source>
</evidence>
<reference evidence="3" key="1">
    <citation type="submission" date="2018-04" db="EMBL/GenBank/DDBJ databases">
        <title>WGS assembly of Panicum hallii.</title>
        <authorList>
            <person name="Lovell J."/>
            <person name="Jenkins J."/>
            <person name="Lowry D."/>
            <person name="Mamidi S."/>
            <person name="Sreedasyam A."/>
            <person name="Weng X."/>
            <person name="Barry K."/>
            <person name="Bonette J."/>
            <person name="Campitelli B."/>
            <person name="Daum C."/>
            <person name="Gordon S."/>
            <person name="Gould B."/>
            <person name="Lipzen A."/>
            <person name="Macqueen A."/>
            <person name="Palacio-Mejia J."/>
            <person name="Plott C."/>
            <person name="Shakirov E."/>
            <person name="Shu S."/>
            <person name="Yoshinaga Y."/>
            <person name="Zane M."/>
            <person name="Rokhsar D."/>
            <person name="Grimwood J."/>
            <person name="Schmutz J."/>
            <person name="Juenger T."/>
        </authorList>
    </citation>
    <scope>NUCLEOTIDE SEQUENCE [LARGE SCALE GENOMIC DNA]</scope>
    <source>
        <strain evidence="3">FIL2</strain>
    </source>
</reference>
<evidence type="ECO:0000313" key="3">
    <source>
        <dbReference type="EMBL" id="PVH61748.1"/>
    </source>
</evidence>
<dbReference type="AlphaFoldDB" id="A0A2T8KHU2"/>
<dbReference type="Proteomes" id="UP000243499">
    <property type="component" value="Chromosome 3"/>
</dbReference>
<protein>
    <submittedName>
        <fullName evidence="3">Uncharacterized protein</fullName>
    </submittedName>
</protein>
<evidence type="ECO:0000256" key="1">
    <source>
        <dbReference type="ARBA" id="ARBA00009861"/>
    </source>
</evidence>
<dbReference type="InterPro" id="IPR023213">
    <property type="entry name" value="CAT-like_dom_sf"/>
</dbReference>
<dbReference type="GO" id="GO:0016747">
    <property type="term" value="F:acyltransferase activity, transferring groups other than amino-acyl groups"/>
    <property type="evidence" value="ECO:0007669"/>
    <property type="project" value="UniProtKB-ARBA"/>
</dbReference>
<name>A0A2T8KHU2_9POAL</name>
<dbReference type="PANTHER" id="PTHR31147">
    <property type="entry name" value="ACYL TRANSFERASE 4"/>
    <property type="match status" value="1"/>
</dbReference>
<comment type="similarity">
    <text evidence="1">Belongs to the plant acyltransferase family.</text>
</comment>
<dbReference type="PANTHER" id="PTHR31147:SF66">
    <property type="entry name" value="OS05G0315700 PROTEIN"/>
    <property type="match status" value="1"/>
</dbReference>
<dbReference type="InterPro" id="IPR050898">
    <property type="entry name" value="Plant_acyltransferase"/>
</dbReference>
<proteinExistence type="inferred from homology"/>
<dbReference type="Pfam" id="PF02458">
    <property type="entry name" value="Transferase"/>
    <property type="match status" value="1"/>
</dbReference>
<dbReference type="Gene3D" id="3.30.559.10">
    <property type="entry name" value="Chloramphenicol acetyltransferase-like domain"/>
    <property type="match status" value="1"/>
</dbReference>
<keyword evidence="2" id="KW-0808">Transferase</keyword>